<evidence type="ECO:0000256" key="1">
    <source>
        <dbReference type="SAM" id="Phobius"/>
    </source>
</evidence>
<keyword evidence="1" id="KW-1133">Transmembrane helix</keyword>
<dbReference type="AlphaFoldDB" id="A0A2G9RQI5"/>
<keyword evidence="3" id="KW-1185">Reference proteome</keyword>
<dbReference type="Proteomes" id="UP000228934">
    <property type="component" value="Unassembled WGS sequence"/>
</dbReference>
<name>A0A2G9RQI5_AQUCT</name>
<dbReference type="OrthoDB" id="5877963at2759"/>
<feature type="transmembrane region" description="Helical" evidence="1">
    <location>
        <begin position="43"/>
        <end position="66"/>
    </location>
</feature>
<protein>
    <submittedName>
        <fullName evidence="2">Uncharacterized protein</fullName>
    </submittedName>
</protein>
<reference evidence="3" key="1">
    <citation type="journal article" date="2017" name="Nat. Commun.">
        <title>The North American bullfrog draft genome provides insight into hormonal regulation of long noncoding RNA.</title>
        <authorList>
            <person name="Hammond S.A."/>
            <person name="Warren R.L."/>
            <person name="Vandervalk B.P."/>
            <person name="Kucuk E."/>
            <person name="Khan H."/>
            <person name="Gibb E.A."/>
            <person name="Pandoh P."/>
            <person name="Kirk H."/>
            <person name="Zhao Y."/>
            <person name="Jones M."/>
            <person name="Mungall A.J."/>
            <person name="Coope R."/>
            <person name="Pleasance S."/>
            <person name="Moore R.A."/>
            <person name="Holt R.A."/>
            <person name="Round J.M."/>
            <person name="Ohora S."/>
            <person name="Walle B.V."/>
            <person name="Veldhoen N."/>
            <person name="Helbing C.C."/>
            <person name="Birol I."/>
        </authorList>
    </citation>
    <scope>NUCLEOTIDE SEQUENCE [LARGE SCALE GENOMIC DNA]</scope>
</reference>
<evidence type="ECO:0000313" key="3">
    <source>
        <dbReference type="Proteomes" id="UP000228934"/>
    </source>
</evidence>
<proteinExistence type="predicted"/>
<keyword evidence="1" id="KW-0472">Membrane</keyword>
<evidence type="ECO:0000313" key="2">
    <source>
        <dbReference type="EMBL" id="PIO30127.1"/>
    </source>
</evidence>
<accession>A0A2G9RQI5</accession>
<keyword evidence="1" id="KW-0812">Transmembrane</keyword>
<dbReference type="EMBL" id="KV930635">
    <property type="protein sequence ID" value="PIO30127.1"/>
    <property type="molecule type" value="Genomic_DNA"/>
</dbReference>
<organism evidence="2 3">
    <name type="scientific">Aquarana catesbeiana</name>
    <name type="common">American bullfrog</name>
    <name type="synonym">Rana catesbeiana</name>
    <dbReference type="NCBI Taxonomy" id="8400"/>
    <lineage>
        <taxon>Eukaryota</taxon>
        <taxon>Metazoa</taxon>
        <taxon>Chordata</taxon>
        <taxon>Craniata</taxon>
        <taxon>Vertebrata</taxon>
        <taxon>Euteleostomi</taxon>
        <taxon>Amphibia</taxon>
        <taxon>Batrachia</taxon>
        <taxon>Anura</taxon>
        <taxon>Neobatrachia</taxon>
        <taxon>Ranoidea</taxon>
        <taxon>Ranidae</taxon>
        <taxon>Aquarana</taxon>
    </lineage>
</organism>
<sequence>MLCLIKVTPTAKKKQLLLKGQFSSTHNSPNSHLLLNDLTVTSVPARCVPGLVISLPSVAIVIILLVCNGKGKSPRSCTSLQNTFHFTHEA</sequence>
<gene>
    <name evidence="2" type="ORF">AB205_0131550</name>
</gene>